<accession>A0A9X9T8R9</accession>
<protein>
    <recommendedName>
        <fullName evidence="3">Late embryogenesis abundant protein LEA-2 subgroup domain-containing protein</fullName>
    </recommendedName>
</protein>
<dbReference type="SUPFAM" id="SSF117070">
    <property type="entry name" value="LEA14-like"/>
    <property type="match status" value="1"/>
</dbReference>
<evidence type="ECO:0000313" key="1">
    <source>
        <dbReference type="EMBL" id="WAI02469.1"/>
    </source>
</evidence>
<dbReference type="RefSeq" id="WP_268187756.1">
    <property type="nucleotide sequence ID" value="NZ_CP113361.1"/>
</dbReference>
<dbReference type="Gene3D" id="2.60.40.1820">
    <property type="match status" value="1"/>
</dbReference>
<dbReference type="Proteomes" id="UP001163096">
    <property type="component" value="Chromosome"/>
</dbReference>
<dbReference type="AlphaFoldDB" id="A0A9X9T8R9"/>
<reference evidence="1" key="1">
    <citation type="submission" date="2022-11" db="EMBL/GenBank/DDBJ databases">
        <title>Complete genome sequence of Methanogenium organophilum DSM 3596.</title>
        <authorList>
            <person name="Chen S.-C."/>
            <person name="Lai S.-J."/>
            <person name="You Y.-T."/>
        </authorList>
    </citation>
    <scope>NUCLEOTIDE SEQUENCE</scope>
    <source>
        <strain evidence="1">DSM 3596</strain>
    </source>
</reference>
<gene>
    <name evidence="1" type="ORF">OU421_06235</name>
</gene>
<sequence length="134" mass="14430">MDLSRLCSVMVRGVSIETVSPAYIGGRVTVAVTSRAPARLTLSEIRFDILTADDTPERVIIHGWAENVSLGAYSTTEVPVSITVTSPEAVRFLTGALTRDIDARVHGTAKIDAYLSKITIPFDDVVTVPSLLSR</sequence>
<dbReference type="KEGG" id="mou:OU421_06235"/>
<proteinExistence type="predicted"/>
<name>A0A9X9T8R9_METOG</name>
<dbReference type="EMBL" id="CP113361">
    <property type="protein sequence ID" value="WAI02469.1"/>
    <property type="molecule type" value="Genomic_DNA"/>
</dbReference>
<dbReference type="GeneID" id="76834683"/>
<evidence type="ECO:0000313" key="2">
    <source>
        <dbReference type="Proteomes" id="UP001163096"/>
    </source>
</evidence>
<keyword evidence="2" id="KW-1185">Reference proteome</keyword>
<organism evidence="1 2">
    <name type="scientific">Methanogenium organophilum</name>
    <dbReference type="NCBI Taxonomy" id="2199"/>
    <lineage>
        <taxon>Archaea</taxon>
        <taxon>Methanobacteriati</taxon>
        <taxon>Methanobacteriota</taxon>
        <taxon>Stenosarchaea group</taxon>
        <taxon>Methanomicrobia</taxon>
        <taxon>Methanomicrobiales</taxon>
        <taxon>Methanomicrobiaceae</taxon>
        <taxon>Methanogenium</taxon>
    </lineage>
</organism>
<evidence type="ECO:0008006" key="3">
    <source>
        <dbReference type="Google" id="ProtNLM"/>
    </source>
</evidence>